<protein>
    <submittedName>
        <fullName evidence="1">Uncharacterized protein</fullName>
    </submittedName>
</protein>
<sequence>MSFISTSPPMPGDSTVNGAAFTGSARRHLADAFFGSATSLFLRFLRHYSSVE</sequence>
<proteinExistence type="predicted"/>
<organism evidence="1">
    <name type="scientific">Rhizophora mucronata</name>
    <name type="common">Asiatic mangrove</name>
    <dbReference type="NCBI Taxonomy" id="61149"/>
    <lineage>
        <taxon>Eukaryota</taxon>
        <taxon>Viridiplantae</taxon>
        <taxon>Streptophyta</taxon>
        <taxon>Embryophyta</taxon>
        <taxon>Tracheophyta</taxon>
        <taxon>Spermatophyta</taxon>
        <taxon>Magnoliopsida</taxon>
        <taxon>eudicotyledons</taxon>
        <taxon>Gunneridae</taxon>
        <taxon>Pentapetalae</taxon>
        <taxon>rosids</taxon>
        <taxon>fabids</taxon>
        <taxon>Malpighiales</taxon>
        <taxon>Rhizophoraceae</taxon>
        <taxon>Rhizophora</taxon>
    </lineage>
</organism>
<dbReference type="EMBL" id="GGEC01000223">
    <property type="protein sequence ID" value="MBW80706.1"/>
    <property type="molecule type" value="Transcribed_RNA"/>
</dbReference>
<evidence type="ECO:0000313" key="1">
    <source>
        <dbReference type="EMBL" id="MBW80706.1"/>
    </source>
</evidence>
<name>A0A2P2IHK0_RHIMU</name>
<accession>A0A2P2IHK0</accession>
<dbReference type="AlphaFoldDB" id="A0A2P2IHK0"/>
<reference evidence="1" key="1">
    <citation type="submission" date="2018-02" db="EMBL/GenBank/DDBJ databases">
        <title>Rhizophora mucronata_Transcriptome.</title>
        <authorList>
            <person name="Meera S.P."/>
            <person name="Sreeshan A."/>
            <person name="Augustine A."/>
        </authorList>
    </citation>
    <scope>NUCLEOTIDE SEQUENCE</scope>
    <source>
        <tissue evidence="1">Leaf</tissue>
    </source>
</reference>